<reference evidence="3" key="1">
    <citation type="submission" date="2025-08" db="UniProtKB">
        <authorList>
            <consortium name="RefSeq"/>
        </authorList>
    </citation>
    <scope>IDENTIFICATION</scope>
    <source>
        <tissue evidence="3">Muscle</tissue>
    </source>
</reference>
<accession>A0A6P8N282</accession>
<dbReference type="Proteomes" id="UP000515164">
    <property type="component" value="Unplaced"/>
</dbReference>
<dbReference type="GeneID" id="117210300"/>
<sequence length="113" mass="12834">MRSPNLDDIVESSLTRKEAPNHAKNKLATGTWDDVCFRFLSRREDSINFLQRLNQISCSSLRRLPAVDVDVARRSCNAEAPSSVLSSLITWRRVIILEKECRTSTNRGGETRV</sequence>
<proteinExistence type="predicted"/>
<evidence type="ECO:0000313" key="3">
    <source>
        <dbReference type="RefSeq" id="XP_033309087.1"/>
    </source>
</evidence>
<organism evidence="2 3">
    <name type="scientific">Bombus bifarius</name>
    <dbReference type="NCBI Taxonomy" id="103933"/>
    <lineage>
        <taxon>Eukaryota</taxon>
        <taxon>Metazoa</taxon>
        <taxon>Ecdysozoa</taxon>
        <taxon>Arthropoda</taxon>
        <taxon>Hexapoda</taxon>
        <taxon>Insecta</taxon>
        <taxon>Pterygota</taxon>
        <taxon>Neoptera</taxon>
        <taxon>Endopterygota</taxon>
        <taxon>Hymenoptera</taxon>
        <taxon>Apocrita</taxon>
        <taxon>Aculeata</taxon>
        <taxon>Apoidea</taxon>
        <taxon>Anthophila</taxon>
        <taxon>Apidae</taxon>
        <taxon>Bombus</taxon>
        <taxon>Pyrobombus</taxon>
    </lineage>
</organism>
<name>A0A6P8N282_9HYME</name>
<evidence type="ECO:0000313" key="2">
    <source>
        <dbReference type="Proteomes" id="UP000515164"/>
    </source>
</evidence>
<keyword evidence="2" id="KW-1185">Reference proteome</keyword>
<feature type="region of interest" description="Disordered" evidence="1">
    <location>
        <begin position="1"/>
        <end position="23"/>
    </location>
</feature>
<dbReference type="KEGG" id="bbif:117210300"/>
<protein>
    <submittedName>
        <fullName evidence="3">Uncharacterized protein LOC117210300</fullName>
    </submittedName>
</protein>
<evidence type="ECO:0000256" key="1">
    <source>
        <dbReference type="SAM" id="MobiDB-lite"/>
    </source>
</evidence>
<dbReference type="AlphaFoldDB" id="A0A6P8N282"/>
<gene>
    <name evidence="3" type="primary">LOC117210300</name>
</gene>
<dbReference type="RefSeq" id="XP_033309087.1">
    <property type="nucleotide sequence ID" value="XM_033453196.1"/>
</dbReference>